<name>A0AAV6WK53_9LAMI</name>
<feature type="transmembrane region" description="Helical" evidence="1">
    <location>
        <begin position="85"/>
        <end position="105"/>
    </location>
</feature>
<dbReference type="Proteomes" id="UP000826271">
    <property type="component" value="Unassembled WGS sequence"/>
</dbReference>
<protein>
    <recommendedName>
        <fullName evidence="4">Transmembrane protein</fullName>
    </recommendedName>
</protein>
<accession>A0AAV6WK53</accession>
<dbReference type="EMBL" id="WHWC01000015">
    <property type="protein sequence ID" value="KAG8368752.1"/>
    <property type="molecule type" value="Genomic_DNA"/>
</dbReference>
<evidence type="ECO:0000313" key="3">
    <source>
        <dbReference type="Proteomes" id="UP000826271"/>
    </source>
</evidence>
<organism evidence="2 3">
    <name type="scientific">Buddleja alternifolia</name>
    <dbReference type="NCBI Taxonomy" id="168488"/>
    <lineage>
        <taxon>Eukaryota</taxon>
        <taxon>Viridiplantae</taxon>
        <taxon>Streptophyta</taxon>
        <taxon>Embryophyta</taxon>
        <taxon>Tracheophyta</taxon>
        <taxon>Spermatophyta</taxon>
        <taxon>Magnoliopsida</taxon>
        <taxon>eudicotyledons</taxon>
        <taxon>Gunneridae</taxon>
        <taxon>Pentapetalae</taxon>
        <taxon>asterids</taxon>
        <taxon>lamiids</taxon>
        <taxon>Lamiales</taxon>
        <taxon>Scrophulariaceae</taxon>
        <taxon>Buddlejeae</taxon>
        <taxon>Buddleja</taxon>
    </lineage>
</organism>
<evidence type="ECO:0008006" key="4">
    <source>
        <dbReference type="Google" id="ProtNLM"/>
    </source>
</evidence>
<reference evidence="2" key="1">
    <citation type="submission" date="2019-10" db="EMBL/GenBank/DDBJ databases">
        <authorList>
            <person name="Zhang R."/>
            <person name="Pan Y."/>
            <person name="Wang J."/>
            <person name="Ma R."/>
            <person name="Yu S."/>
        </authorList>
    </citation>
    <scope>NUCLEOTIDE SEQUENCE</scope>
    <source>
        <strain evidence="2">LA-IB0</strain>
        <tissue evidence="2">Leaf</tissue>
    </source>
</reference>
<dbReference type="AlphaFoldDB" id="A0AAV6WK53"/>
<proteinExistence type="predicted"/>
<gene>
    <name evidence="2" type="ORF">BUALT_Bualt15G0078600</name>
</gene>
<keyword evidence="3" id="KW-1185">Reference proteome</keyword>
<evidence type="ECO:0000313" key="2">
    <source>
        <dbReference type="EMBL" id="KAG8368752.1"/>
    </source>
</evidence>
<evidence type="ECO:0000256" key="1">
    <source>
        <dbReference type="SAM" id="Phobius"/>
    </source>
</evidence>
<keyword evidence="1" id="KW-0812">Transmembrane</keyword>
<keyword evidence="1" id="KW-0472">Membrane</keyword>
<keyword evidence="1" id="KW-1133">Transmembrane helix</keyword>
<sequence>MSCSSSQRQSKFAEQSLELRYGSNPSCDCFKKSQIRVVESERKSSKASAILGFLFFPTPVGATLFVVFGSGVVPATAAPVLPIELGVVFPLVESVAVAEGFWTLWVHLKMIVDSLEHALNRAAFFLPKYVLPLSPPPLDDCFCN</sequence>
<feature type="transmembrane region" description="Helical" evidence="1">
    <location>
        <begin position="50"/>
        <end position="73"/>
    </location>
</feature>
<comment type="caution">
    <text evidence="2">The sequence shown here is derived from an EMBL/GenBank/DDBJ whole genome shotgun (WGS) entry which is preliminary data.</text>
</comment>